<dbReference type="PANTHER" id="PTHR45694:SF18">
    <property type="entry name" value="GLUTAREDOXIN-1-RELATED"/>
    <property type="match status" value="1"/>
</dbReference>
<dbReference type="HOGENOM" id="CLU_026126_7_2_1"/>
<dbReference type="Proteomes" id="UP000030752">
    <property type="component" value="Unassembled WGS sequence"/>
</dbReference>
<keyword evidence="4" id="KW-0676">Redox-active center</keyword>
<dbReference type="InterPro" id="IPR014025">
    <property type="entry name" value="Glutaredoxin_subgr"/>
</dbReference>
<name>W2SB42_CYPE1</name>
<accession>W2SB42</accession>
<dbReference type="EMBL" id="KB822713">
    <property type="protein sequence ID" value="ETN45139.1"/>
    <property type="molecule type" value="Genomic_DNA"/>
</dbReference>
<dbReference type="eggNOG" id="KOG1752">
    <property type="taxonomic scope" value="Eukaryota"/>
</dbReference>
<evidence type="ECO:0000259" key="5">
    <source>
        <dbReference type="Pfam" id="PF00462"/>
    </source>
</evidence>
<evidence type="ECO:0000313" key="6">
    <source>
        <dbReference type="EMBL" id="ETN45139.1"/>
    </source>
</evidence>
<evidence type="ECO:0000313" key="7">
    <source>
        <dbReference type="Proteomes" id="UP000030752"/>
    </source>
</evidence>
<keyword evidence="7" id="KW-1185">Reference proteome</keyword>
<dbReference type="InParanoid" id="W2SB42"/>
<dbReference type="PROSITE" id="PS51354">
    <property type="entry name" value="GLUTAREDOXIN_2"/>
    <property type="match status" value="1"/>
</dbReference>
<dbReference type="OrthoDB" id="418495at2759"/>
<dbReference type="SUPFAM" id="SSF52833">
    <property type="entry name" value="Thioredoxin-like"/>
    <property type="match status" value="1"/>
</dbReference>
<dbReference type="VEuPathDB" id="FungiDB:HMPREF1541_10016"/>
<dbReference type="AlphaFoldDB" id="W2SB42"/>
<dbReference type="InterPro" id="IPR011767">
    <property type="entry name" value="GLR_AS"/>
</dbReference>
<sequence>MGNSQSSCSGSSSSADAQANVEQIIQSDAVVVFAKVSCPYCAATKRLLRKKGVKYTAINVDVTKGGTAMHSALKQMTGHRTVPSIFIGQKHIGGNSEIQSINKTGELDHLLRDARAI</sequence>
<protein>
    <submittedName>
        <fullName evidence="6">Glutaredoxin</fullName>
    </submittedName>
</protein>
<keyword evidence="1" id="KW-0813">Transport</keyword>
<dbReference type="PANTHER" id="PTHR45694">
    <property type="entry name" value="GLUTAREDOXIN 2"/>
    <property type="match status" value="1"/>
</dbReference>
<evidence type="ECO:0000256" key="4">
    <source>
        <dbReference type="ARBA" id="ARBA00023284"/>
    </source>
</evidence>
<evidence type="ECO:0000256" key="2">
    <source>
        <dbReference type="ARBA" id="ARBA00022982"/>
    </source>
</evidence>
<keyword evidence="2" id="KW-0249">Electron transport</keyword>
<organism evidence="6 7">
    <name type="scientific">Cyphellophora europaea (strain CBS 101466)</name>
    <name type="common">Phialophora europaea</name>
    <dbReference type="NCBI Taxonomy" id="1220924"/>
    <lineage>
        <taxon>Eukaryota</taxon>
        <taxon>Fungi</taxon>
        <taxon>Dikarya</taxon>
        <taxon>Ascomycota</taxon>
        <taxon>Pezizomycotina</taxon>
        <taxon>Eurotiomycetes</taxon>
        <taxon>Chaetothyriomycetidae</taxon>
        <taxon>Chaetothyriales</taxon>
        <taxon>Cyphellophoraceae</taxon>
        <taxon>Cyphellophora</taxon>
    </lineage>
</organism>
<keyword evidence="3" id="KW-1015">Disulfide bond</keyword>
<dbReference type="NCBIfam" id="TIGR02180">
    <property type="entry name" value="GRX_euk"/>
    <property type="match status" value="1"/>
</dbReference>
<dbReference type="InterPro" id="IPR002109">
    <property type="entry name" value="Glutaredoxin"/>
</dbReference>
<dbReference type="Gene3D" id="3.40.30.10">
    <property type="entry name" value="Glutaredoxin"/>
    <property type="match status" value="1"/>
</dbReference>
<dbReference type="PROSITE" id="PS00195">
    <property type="entry name" value="GLUTAREDOXIN_1"/>
    <property type="match status" value="1"/>
</dbReference>
<dbReference type="InterPro" id="IPR011899">
    <property type="entry name" value="Glutaredoxin_euk/vir"/>
</dbReference>
<proteinExistence type="predicted"/>
<dbReference type="GeneID" id="19977355"/>
<feature type="domain" description="Glutaredoxin" evidence="5">
    <location>
        <begin position="30"/>
        <end position="92"/>
    </location>
</feature>
<evidence type="ECO:0000256" key="3">
    <source>
        <dbReference type="ARBA" id="ARBA00023157"/>
    </source>
</evidence>
<reference evidence="6 7" key="1">
    <citation type="submission" date="2013-03" db="EMBL/GenBank/DDBJ databases">
        <title>The Genome Sequence of Phialophora europaea CBS 101466.</title>
        <authorList>
            <consortium name="The Broad Institute Genomics Platform"/>
            <person name="Cuomo C."/>
            <person name="de Hoog S."/>
            <person name="Gorbushina A."/>
            <person name="Walker B."/>
            <person name="Young S.K."/>
            <person name="Zeng Q."/>
            <person name="Gargeya S."/>
            <person name="Fitzgerald M."/>
            <person name="Haas B."/>
            <person name="Abouelleil A."/>
            <person name="Allen A.W."/>
            <person name="Alvarado L."/>
            <person name="Arachchi H.M."/>
            <person name="Berlin A.M."/>
            <person name="Chapman S.B."/>
            <person name="Gainer-Dewar J."/>
            <person name="Goldberg J."/>
            <person name="Griggs A."/>
            <person name="Gujja S."/>
            <person name="Hansen M."/>
            <person name="Howarth C."/>
            <person name="Imamovic A."/>
            <person name="Ireland A."/>
            <person name="Larimer J."/>
            <person name="McCowan C."/>
            <person name="Murphy C."/>
            <person name="Pearson M."/>
            <person name="Poon T.W."/>
            <person name="Priest M."/>
            <person name="Roberts A."/>
            <person name="Saif S."/>
            <person name="Shea T."/>
            <person name="Sisk P."/>
            <person name="Sykes S."/>
            <person name="Wortman J."/>
            <person name="Nusbaum C."/>
            <person name="Birren B."/>
        </authorList>
    </citation>
    <scope>NUCLEOTIDE SEQUENCE [LARGE SCALE GENOMIC DNA]</scope>
    <source>
        <strain evidence="6 7">CBS 101466</strain>
    </source>
</reference>
<evidence type="ECO:0000256" key="1">
    <source>
        <dbReference type="ARBA" id="ARBA00022448"/>
    </source>
</evidence>
<dbReference type="GO" id="GO:0005737">
    <property type="term" value="C:cytoplasm"/>
    <property type="evidence" value="ECO:0007669"/>
    <property type="project" value="TreeGrafter"/>
</dbReference>
<dbReference type="STRING" id="1220924.W2SB42"/>
<dbReference type="FunCoup" id="W2SB42">
    <property type="interactions" value="690"/>
</dbReference>
<dbReference type="GO" id="GO:0015038">
    <property type="term" value="F:glutathione disulfide oxidoreductase activity"/>
    <property type="evidence" value="ECO:0007669"/>
    <property type="project" value="TreeGrafter"/>
</dbReference>
<dbReference type="PRINTS" id="PR00160">
    <property type="entry name" value="GLUTAREDOXIN"/>
</dbReference>
<dbReference type="Pfam" id="PF00462">
    <property type="entry name" value="Glutaredoxin"/>
    <property type="match status" value="1"/>
</dbReference>
<dbReference type="InterPro" id="IPR036249">
    <property type="entry name" value="Thioredoxin-like_sf"/>
</dbReference>
<dbReference type="RefSeq" id="XP_008712909.1">
    <property type="nucleotide sequence ID" value="XM_008714687.1"/>
</dbReference>
<dbReference type="CDD" id="cd03419">
    <property type="entry name" value="GRX_GRXh_1_2_like"/>
    <property type="match status" value="1"/>
</dbReference>
<dbReference type="GO" id="GO:0034599">
    <property type="term" value="P:cellular response to oxidative stress"/>
    <property type="evidence" value="ECO:0007669"/>
    <property type="project" value="TreeGrafter"/>
</dbReference>
<gene>
    <name evidence="6" type="ORF">HMPREF1541_10016</name>
</gene>